<evidence type="ECO:0000256" key="2">
    <source>
        <dbReference type="ARBA" id="ARBA00022741"/>
    </source>
</evidence>
<dbReference type="Proteomes" id="UP000628775">
    <property type="component" value="Unassembled WGS sequence"/>
</dbReference>
<keyword evidence="7" id="KW-1185">Reference proteome</keyword>
<dbReference type="InterPro" id="IPR003439">
    <property type="entry name" value="ABC_transporter-like_ATP-bd"/>
</dbReference>
<dbReference type="PROSITE" id="PS50893">
    <property type="entry name" value="ABC_TRANSPORTER_2"/>
    <property type="match status" value="2"/>
</dbReference>
<dbReference type="SMART" id="SM00382">
    <property type="entry name" value="AAA"/>
    <property type="match status" value="2"/>
</dbReference>
<evidence type="ECO:0000259" key="5">
    <source>
        <dbReference type="PROSITE" id="PS50893"/>
    </source>
</evidence>
<evidence type="ECO:0000256" key="4">
    <source>
        <dbReference type="SAM" id="Coils"/>
    </source>
</evidence>
<dbReference type="RefSeq" id="WP_188698816.1">
    <property type="nucleotide sequence ID" value="NZ_BMIR01000032.1"/>
</dbReference>
<dbReference type="GO" id="GO:0005524">
    <property type="term" value="F:ATP binding"/>
    <property type="evidence" value="ECO:0007669"/>
    <property type="project" value="UniProtKB-KW"/>
</dbReference>
<dbReference type="Gene3D" id="1.10.287.380">
    <property type="entry name" value="Valyl-tRNA synthetase, C-terminal domain"/>
    <property type="match status" value="1"/>
</dbReference>
<keyword evidence="4" id="KW-0175">Coiled coil</keyword>
<protein>
    <submittedName>
        <fullName evidence="6">ABC transporter ATP-binding protein</fullName>
    </submittedName>
</protein>
<dbReference type="FunFam" id="3.40.50.300:FF:000309">
    <property type="entry name" value="ABC transporter ATP-binding protein"/>
    <property type="match status" value="1"/>
</dbReference>
<dbReference type="Pfam" id="PF12848">
    <property type="entry name" value="ABC_tran_Xtn"/>
    <property type="match status" value="1"/>
</dbReference>
<evidence type="ECO:0000256" key="3">
    <source>
        <dbReference type="ARBA" id="ARBA00022840"/>
    </source>
</evidence>
<dbReference type="EMBL" id="BMIR01000032">
    <property type="protein sequence ID" value="GGE55923.1"/>
    <property type="molecule type" value="Genomic_DNA"/>
</dbReference>
<proteinExistence type="predicted"/>
<dbReference type="Pfam" id="PF00005">
    <property type="entry name" value="ABC_tran"/>
    <property type="match status" value="2"/>
</dbReference>
<dbReference type="SUPFAM" id="SSF52540">
    <property type="entry name" value="P-loop containing nucleoside triphosphate hydrolases"/>
    <property type="match status" value="2"/>
</dbReference>
<accession>A0A8J2YP93</accession>
<dbReference type="GO" id="GO:0003677">
    <property type="term" value="F:DNA binding"/>
    <property type="evidence" value="ECO:0007669"/>
    <property type="project" value="InterPro"/>
</dbReference>
<dbReference type="PANTHER" id="PTHR42855:SF2">
    <property type="entry name" value="DRUG RESISTANCE ABC TRANSPORTER,ATP-BINDING PROTEIN"/>
    <property type="match status" value="1"/>
</dbReference>
<dbReference type="GO" id="GO:0016887">
    <property type="term" value="F:ATP hydrolysis activity"/>
    <property type="evidence" value="ECO:0007669"/>
    <property type="project" value="InterPro"/>
</dbReference>
<dbReference type="FunFam" id="3.40.50.300:FF:000011">
    <property type="entry name" value="Putative ABC transporter ATP-binding component"/>
    <property type="match status" value="1"/>
</dbReference>
<evidence type="ECO:0000313" key="7">
    <source>
        <dbReference type="Proteomes" id="UP000628775"/>
    </source>
</evidence>
<keyword evidence="3 6" id="KW-0067">ATP-binding</keyword>
<feature type="coiled-coil region" evidence="4">
    <location>
        <begin position="570"/>
        <end position="637"/>
    </location>
</feature>
<name>A0A8J2YP93_9BACL</name>
<dbReference type="InterPro" id="IPR032781">
    <property type="entry name" value="ABC_tran_Xtn"/>
</dbReference>
<feature type="coiled-coil region" evidence="4">
    <location>
        <begin position="252"/>
        <end position="279"/>
    </location>
</feature>
<reference evidence="6" key="2">
    <citation type="submission" date="2020-09" db="EMBL/GenBank/DDBJ databases">
        <authorList>
            <person name="Sun Q."/>
            <person name="Zhou Y."/>
        </authorList>
    </citation>
    <scope>NUCLEOTIDE SEQUENCE</scope>
    <source>
        <strain evidence="6">CGMCC 1.15371</strain>
    </source>
</reference>
<dbReference type="CDD" id="cd03221">
    <property type="entry name" value="ABCF_EF-3"/>
    <property type="match status" value="2"/>
</dbReference>
<feature type="domain" description="ABC transporter" evidence="5">
    <location>
        <begin position="4"/>
        <end position="264"/>
    </location>
</feature>
<dbReference type="Pfam" id="PF16326">
    <property type="entry name" value="ABC_tran_CTD"/>
    <property type="match status" value="1"/>
</dbReference>
<dbReference type="Gene3D" id="3.40.50.300">
    <property type="entry name" value="P-loop containing nucleotide triphosphate hydrolases"/>
    <property type="match status" value="2"/>
</dbReference>
<feature type="domain" description="ABC transporter" evidence="5">
    <location>
        <begin position="331"/>
        <end position="546"/>
    </location>
</feature>
<dbReference type="AlphaFoldDB" id="A0A8J2YP93"/>
<dbReference type="InterPro" id="IPR027417">
    <property type="entry name" value="P-loop_NTPase"/>
</dbReference>
<dbReference type="InterPro" id="IPR003593">
    <property type="entry name" value="AAA+_ATPase"/>
</dbReference>
<evidence type="ECO:0000256" key="1">
    <source>
        <dbReference type="ARBA" id="ARBA00022737"/>
    </source>
</evidence>
<dbReference type="InterPro" id="IPR017871">
    <property type="entry name" value="ABC_transporter-like_CS"/>
</dbReference>
<comment type="caution">
    <text evidence="6">The sequence shown here is derived from an EMBL/GenBank/DDBJ whole genome shotgun (WGS) entry which is preliminary data.</text>
</comment>
<evidence type="ECO:0000313" key="6">
    <source>
        <dbReference type="EMBL" id="GGE55923.1"/>
    </source>
</evidence>
<dbReference type="PANTHER" id="PTHR42855">
    <property type="entry name" value="ABC TRANSPORTER ATP-BINDING SUBUNIT"/>
    <property type="match status" value="1"/>
</dbReference>
<dbReference type="InterPro" id="IPR037118">
    <property type="entry name" value="Val-tRNA_synth_C_sf"/>
</dbReference>
<dbReference type="InterPro" id="IPR051309">
    <property type="entry name" value="ABCF_ATPase"/>
</dbReference>
<sequence>MLLLQANRLSKSYGTDLILSNINIEVQSHERIALVGRNGSGKSTLLKILAGEVPYDSGALTLSKDVTLGYLEQNSQLHSEDSLYGELLKVYQPLLKMEKELRDMEVKMADPEHFSSQKEYEKFLHHYDRLQTTFTDQGGYTYEADIKSILNGLGFSQFPADMSVNMLSGGQKTRLLLGKLLLIKPDLLILDEPTNHLDIETLTWLEGYLQHYPGALLIVSHDRYFLDRIVEKVYEISRGESKVFHGNYSKYLDQKAADYEKERKLYEKQQKEVAELKDFIQKNIVRASTTKRAQSRRKKLEKMELLDRPAGDDPSARFSFDILKQSGNDVLNIDTLTIGYTPKQAINKNISFAIRRGESVALVGPNGVGKTTLIKTIAHHLPKLAGTISLGSQVTIGYYDQEQSTLSSNKTVLNELWDDFPQTLEKDIRTVLGNFLFAGDDVLKPVSALSGGEKARLALAKLMMQKDNFLILDEPTNHLDLDSKEILEAAIVDFPGTVLFVSHDRYFINRIATRVLELNPDGIQDYLGDYDYYVNKKAEQEELLRLEQEEAYPQAVDKPIAEGKLAFKEEKKAKQEERRKQRRIEEIEKQIEALEEQIADHEKRLLDPEVYSDHDKAREINEALIVSKQEVEQLMEEWTHLQL</sequence>
<organism evidence="6 7">
    <name type="scientific">Pullulanibacillus camelliae</name>
    <dbReference type="NCBI Taxonomy" id="1707096"/>
    <lineage>
        <taxon>Bacteria</taxon>
        <taxon>Bacillati</taxon>
        <taxon>Bacillota</taxon>
        <taxon>Bacilli</taxon>
        <taxon>Bacillales</taxon>
        <taxon>Sporolactobacillaceae</taxon>
        <taxon>Pullulanibacillus</taxon>
    </lineage>
</organism>
<gene>
    <name evidence="6" type="primary">uup</name>
    <name evidence="6" type="ORF">GCM10011391_38640</name>
</gene>
<dbReference type="PROSITE" id="PS00211">
    <property type="entry name" value="ABC_TRANSPORTER_1"/>
    <property type="match status" value="2"/>
</dbReference>
<keyword evidence="2" id="KW-0547">Nucleotide-binding</keyword>
<keyword evidence="1" id="KW-0677">Repeat</keyword>
<reference evidence="6" key="1">
    <citation type="journal article" date="2014" name="Int. J. Syst. Evol. Microbiol.">
        <title>Complete genome sequence of Corynebacterium casei LMG S-19264T (=DSM 44701T), isolated from a smear-ripened cheese.</title>
        <authorList>
            <consortium name="US DOE Joint Genome Institute (JGI-PGF)"/>
            <person name="Walter F."/>
            <person name="Albersmeier A."/>
            <person name="Kalinowski J."/>
            <person name="Ruckert C."/>
        </authorList>
    </citation>
    <scope>NUCLEOTIDE SEQUENCE</scope>
    <source>
        <strain evidence="6">CGMCC 1.15371</strain>
    </source>
</reference>
<dbReference type="InterPro" id="IPR032524">
    <property type="entry name" value="ABC_tran_C"/>
</dbReference>